<reference evidence="8" key="1">
    <citation type="submission" date="2021-02" db="EMBL/GenBank/DDBJ databases">
        <authorList>
            <person name="Nowell W R."/>
        </authorList>
    </citation>
    <scope>NUCLEOTIDE SEQUENCE</scope>
</reference>
<evidence type="ECO:0000256" key="3">
    <source>
        <dbReference type="ARBA" id="ARBA00022679"/>
    </source>
</evidence>
<keyword evidence="3 7" id="KW-0808">Transferase</keyword>
<dbReference type="GO" id="GO:0106274">
    <property type="term" value="F:NAD+-protein-arginine ADP-ribosyltransferase activity"/>
    <property type="evidence" value="ECO:0007669"/>
    <property type="project" value="UniProtKB-EC"/>
</dbReference>
<evidence type="ECO:0000256" key="7">
    <source>
        <dbReference type="RuleBase" id="RU361228"/>
    </source>
</evidence>
<keyword evidence="6" id="KW-0802">TPR repeat</keyword>
<dbReference type="EMBL" id="CAJNOJ010000218">
    <property type="protein sequence ID" value="CAF1303202.1"/>
    <property type="molecule type" value="Genomic_DNA"/>
</dbReference>
<evidence type="ECO:0000256" key="5">
    <source>
        <dbReference type="ARBA" id="ARBA00047597"/>
    </source>
</evidence>
<keyword evidence="7" id="KW-0520">NAD</keyword>
<dbReference type="SUPFAM" id="SSF56399">
    <property type="entry name" value="ADP-ribosylation"/>
    <property type="match status" value="1"/>
</dbReference>
<dbReference type="Gene3D" id="3.90.176.10">
    <property type="entry name" value="Toxin ADP-ribosyltransferase, Chain A, domain 1"/>
    <property type="match status" value="1"/>
</dbReference>
<accession>A0A815DVI4</accession>
<dbReference type="GO" id="GO:0016779">
    <property type="term" value="F:nucleotidyltransferase activity"/>
    <property type="evidence" value="ECO:0007669"/>
    <property type="project" value="UniProtKB-KW"/>
</dbReference>
<evidence type="ECO:0000256" key="6">
    <source>
        <dbReference type="PROSITE-ProRule" id="PRU00339"/>
    </source>
</evidence>
<evidence type="ECO:0000313" key="8">
    <source>
        <dbReference type="EMBL" id="CAF1303202.1"/>
    </source>
</evidence>
<dbReference type="SUPFAM" id="SSF48452">
    <property type="entry name" value="TPR-like"/>
    <property type="match status" value="1"/>
</dbReference>
<comment type="similarity">
    <text evidence="1 7">Belongs to the Arg-specific ADP-ribosyltransferase family.</text>
</comment>
<keyword evidence="2 7" id="KW-0328">Glycosyltransferase</keyword>
<dbReference type="InterPro" id="IPR019734">
    <property type="entry name" value="TPR_rpt"/>
</dbReference>
<organism evidence="8 9">
    <name type="scientific">Adineta ricciae</name>
    <name type="common">Rotifer</name>
    <dbReference type="NCBI Taxonomy" id="249248"/>
    <lineage>
        <taxon>Eukaryota</taxon>
        <taxon>Metazoa</taxon>
        <taxon>Spiralia</taxon>
        <taxon>Gnathifera</taxon>
        <taxon>Rotifera</taxon>
        <taxon>Eurotatoria</taxon>
        <taxon>Bdelloidea</taxon>
        <taxon>Adinetida</taxon>
        <taxon>Adinetidae</taxon>
        <taxon>Adineta</taxon>
    </lineage>
</organism>
<feature type="repeat" description="TPR" evidence="6">
    <location>
        <begin position="573"/>
        <end position="606"/>
    </location>
</feature>
<evidence type="ECO:0000313" key="9">
    <source>
        <dbReference type="Proteomes" id="UP000663852"/>
    </source>
</evidence>
<comment type="catalytic activity">
    <reaction evidence="5 7">
        <text>L-arginyl-[protein] + NAD(+) = N(omega)-(ADP-D-ribosyl)-L-arginyl-[protein] + nicotinamide + H(+)</text>
        <dbReference type="Rhea" id="RHEA:19149"/>
        <dbReference type="Rhea" id="RHEA-COMP:10532"/>
        <dbReference type="Rhea" id="RHEA-COMP:15087"/>
        <dbReference type="ChEBI" id="CHEBI:15378"/>
        <dbReference type="ChEBI" id="CHEBI:17154"/>
        <dbReference type="ChEBI" id="CHEBI:29965"/>
        <dbReference type="ChEBI" id="CHEBI:57540"/>
        <dbReference type="ChEBI" id="CHEBI:142554"/>
        <dbReference type="EC" id="2.4.2.31"/>
    </reaction>
</comment>
<protein>
    <recommendedName>
        <fullName evidence="7">NAD(P)(+)--arginine ADP-ribosyltransferase</fullName>
        <ecNumber evidence="7">2.4.2.31</ecNumber>
    </recommendedName>
    <alternativeName>
        <fullName evidence="7">Mono(ADP-ribosyl)transferase</fullName>
    </alternativeName>
</protein>
<evidence type="ECO:0000256" key="2">
    <source>
        <dbReference type="ARBA" id="ARBA00022676"/>
    </source>
</evidence>
<keyword evidence="7" id="KW-0521">NADP</keyword>
<dbReference type="PROSITE" id="PS50005">
    <property type="entry name" value="TPR"/>
    <property type="match status" value="1"/>
</dbReference>
<dbReference type="PROSITE" id="PS51996">
    <property type="entry name" value="TR_MART"/>
    <property type="match status" value="1"/>
</dbReference>
<name>A0A815DVI4_ADIRI</name>
<keyword evidence="4" id="KW-0548">Nucleotidyltransferase</keyword>
<sequence length="718" mass="83906">MTSAKQLFDREYTNLELYQLIWLESNSNDQSNRIDKRISTENLRSIIDYTKFFHDVDECFDYINKTKDSMTLLVSTDEIVIDILTNDQHPKNLLGVYVLCNSEKSIPKIVRTYTDVDALLSDLTAAVKFKSNSPGLTTDDLYRTWWADFIDILCHITYPSDSLKQLVAALQEYYRGNTIAIAKLTQFELEYKSKDAILWYTRDTCIYRVLNEALRQHHVERLFLFGFYVQDLFRQLTTEYEHFRSLSAKNNCKTITYRYQLMSTNEIENLKKRTRLFLAANSLFSTTLDRQVAMFMLESLSSARHEKELESVLFLIELDVRMTSRPYANISHLSNFPEESEVLFSIGTEFEIIDVNYNENVWIVDLRLNGNCFKYSEDLARLTPRRAFISCVDKLIHTYQVPSPEEVENIFNGLQRLHPEEKWIPAAKHYCWAQYQQHIIKDYEKAMLEYDTAIDIWRECIPDNDSELNCWSHIGDIHGSIGAFCHSITKDKALAKNIYTVAMSNYKAINLEFVDDFARTDMLSNLAGTAKSVATMSDDGDEKRQAYLYAIEHYKLCLKNMMKCYLPTSTQYATYYTSLADVYKVIEDYDNAIDNYINALNIRTQHFGIAHSLIISLCEEIVEIDFLLHRNHERQLKYQLMKHEHLLRDETEDVRHNHTTYHKEELGKSHAALDYIYIKLDQIELGQNHQQQAVDLLQSVGRLDSPEISIIESIEVLE</sequence>
<proteinExistence type="inferred from homology"/>
<dbReference type="InterPro" id="IPR011990">
    <property type="entry name" value="TPR-like_helical_dom_sf"/>
</dbReference>
<gene>
    <name evidence="8" type="ORF">EDS130_LOCUS30725</name>
</gene>
<dbReference type="Proteomes" id="UP000663852">
    <property type="component" value="Unassembled WGS sequence"/>
</dbReference>
<dbReference type="Gene3D" id="1.25.40.10">
    <property type="entry name" value="Tetratricopeptide repeat domain"/>
    <property type="match status" value="1"/>
</dbReference>
<evidence type="ECO:0000256" key="1">
    <source>
        <dbReference type="ARBA" id="ARBA00009558"/>
    </source>
</evidence>
<comment type="caution">
    <text evidence="8">The sequence shown here is derived from an EMBL/GenBank/DDBJ whole genome shotgun (WGS) entry which is preliminary data.</text>
</comment>
<dbReference type="Pfam" id="PF01129">
    <property type="entry name" value="ART"/>
    <property type="match status" value="1"/>
</dbReference>
<dbReference type="EC" id="2.4.2.31" evidence="7"/>
<dbReference type="InterPro" id="IPR000768">
    <property type="entry name" value="ART"/>
</dbReference>
<dbReference type="AlphaFoldDB" id="A0A815DVI4"/>
<evidence type="ECO:0000256" key="4">
    <source>
        <dbReference type="ARBA" id="ARBA00022695"/>
    </source>
</evidence>